<proteinExistence type="predicted"/>
<dbReference type="Pfam" id="PF26616">
    <property type="entry name" value="CorA-like"/>
    <property type="match status" value="1"/>
</dbReference>
<evidence type="ECO:0000259" key="2">
    <source>
        <dbReference type="Pfam" id="PF26616"/>
    </source>
</evidence>
<evidence type="ECO:0000256" key="1">
    <source>
        <dbReference type="SAM" id="Phobius"/>
    </source>
</evidence>
<dbReference type="AlphaFoldDB" id="A0A225AX71"/>
<evidence type="ECO:0000313" key="3">
    <source>
        <dbReference type="EMBL" id="OKL58097.1"/>
    </source>
</evidence>
<dbReference type="STRING" id="1441469.A0A225AX71"/>
<keyword evidence="4" id="KW-1185">Reference proteome</keyword>
<dbReference type="GeneID" id="31006472"/>
<dbReference type="OrthoDB" id="5396681at2759"/>
<gene>
    <name evidence="3" type="ORF">UA08_06717</name>
</gene>
<feature type="transmembrane region" description="Helical" evidence="1">
    <location>
        <begin position="542"/>
        <end position="562"/>
    </location>
</feature>
<dbReference type="Gene3D" id="1.20.58.340">
    <property type="entry name" value="Magnesium transport protein CorA, transmembrane region"/>
    <property type="match status" value="1"/>
</dbReference>
<reference evidence="3 4" key="1">
    <citation type="submission" date="2015-06" db="EMBL/GenBank/DDBJ databases">
        <title>Talaromyces atroroseus IBT 11181 draft genome.</title>
        <authorList>
            <person name="Rasmussen K.B."/>
            <person name="Rasmussen S."/>
            <person name="Petersen B."/>
            <person name="Sicheritz-Ponten T."/>
            <person name="Mortensen U.H."/>
            <person name="Thrane U."/>
        </authorList>
    </citation>
    <scope>NUCLEOTIDE SEQUENCE [LARGE SCALE GENOMIC DNA]</scope>
    <source>
        <strain evidence="3 4">IBT 11181</strain>
    </source>
</reference>
<name>A0A225AX71_TALAT</name>
<keyword evidence="1" id="KW-1133">Transmembrane helix</keyword>
<sequence length="582" mass="64577">MNRQPTKLSEFTSDSVDVDDGDLHKIFNLPAEHVVQTLSNQYIRSDVLAKFLDSRFESGKWGLVTRLSYHVIIVPNPIESFEITALMRKSSKATRQWPTNAGHNLYAAPAASMTAAFSAEKKRIFIRDEGDQDSENISVVQVEPNTPVRIVSLENTEAAVVAYLKQQQQQEQEPSSRPAHAKAISTTIILIHQSFSWAELDITAPAAQALFTHFGISPGFWHVVKKFGSKVSNDQDIGGGFNELVLPAASDARTSESSSEISFEISYTAKHAEEHFRPERASYDPWSIRQIGVEHRYDPATDANIFVILNPSRTLVQRINALGSDTQTLDVHRLVLGAVTERWGEYLAHLESVCKEISAKAVLARTPQRLPDCGFDVHFSDAQTISDIRDRILRASHMLDLNLSIFENLLTAISHIDPTRDRPNRVHSSLSSLSSQTKRWKSQTENLLQRLDGSAALVRSILDSKALATLQTSSALSAELAALARADALTTKKDARTLSIITVLGFLYLPASFVASLLGTQYININHNGDGKMSITVAPEMVIFAVLTLILLGLTYGGWLIWDQHLQRADRAEEEKDSEKKV</sequence>
<evidence type="ECO:0000313" key="4">
    <source>
        <dbReference type="Proteomes" id="UP000214365"/>
    </source>
</evidence>
<dbReference type="Proteomes" id="UP000214365">
    <property type="component" value="Unassembled WGS sequence"/>
</dbReference>
<feature type="domain" description="CorA-like transporter" evidence="2">
    <location>
        <begin position="90"/>
        <end position="361"/>
    </location>
</feature>
<keyword evidence="1" id="KW-0812">Transmembrane</keyword>
<accession>A0A225AX71</accession>
<feature type="transmembrane region" description="Helical" evidence="1">
    <location>
        <begin position="498"/>
        <end position="522"/>
    </location>
</feature>
<keyword evidence="1" id="KW-0472">Membrane</keyword>
<dbReference type="EMBL" id="LFMY01000010">
    <property type="protein sequence ID" value="OKL58097.1"/>
    <property type="molecule type" value="Genomic_DNA"/>
</dbReference>
<dbReference type="RefSeq" id="XP_020118218.1">
    <property type="nucleotide sequence ID" value="XM_020269025.1"/>
</dbReference>
<protein>
    <recommendedName>
        <fullName evidence="2">CorA-like transporter domain-containing protein</fullName>
    </recommendedName>
</protein>
<dbReference type="InterPro" id="IPR058257">
    <property type="entry name" value="CorA-like_dom"/>
</dbReference>
<organism evidence="3 4">
    <name type="scientific">Talaromyces atroroseus</name>
    <dbReference type="NCBI Taxonomy" id="1441469"/>
    <lineage>
        <taxon>Eukaryota</taxon>
        <taxon>Fungi</taxon>
        <taxon>Dikarya</taxon>
        <taxon>Ascomycota</taxon>
        <taxon>Pezizomycotina</taxon>
        <taxon>Eurotiomycetes</taxon>
        <taxon>Eurotiomycetidae</taxon>
        <taxon>Eurotiales</taxon>
        <taxon>Trichocomaceae</taxon>
        <taxon>Talaromyces</taxon>
        <taxon>Talaromyces sect. Trachyspermi</taxon>
    </lineage>
</organism>
<comment type="caution">
    <text evidence="3">The sequence shown here is derived from an EMBL/GenBank/DDBJ whole genome shotgun (WGS) entry which is preliminary data.</text>
</comment>